<dbReference type="Proteomes" id="UP000800041">
    <property type="component" value="Unassembled WGS sequence"/>
</dbReference>
<keyword evidence="1" id="KW-0732">Signal</keyword>
<accession>A0A6G1H7Q3</accession>
<proteinExistence type="predicted"/>
<reference evidence="2" key="1">
    <citation type="journal article" date="2020" name="Stud. Mycol.">
        <title>101 Dothideomycetes genomes: a test case for predicting lifestyles and emergence of pathogens.</title>
        <authorList>
            <person name="Haridas S."/>
            <person name="Albert R."/>
            <person name="Binder M."/>
            <person name="Bloem J."/>
            <person name="Labutti K."/>
            <person name="Salamov A."/>
            <person name="Andreopoulos B."/>
            <person name="Baker S."/>
            <person name="Barry K."/>
            <person name="Bills G."/>
            <person name="Bluhm B."/>
            <person name="Cannon C."/>
            <person name="Castanera R."/>
            <person name="Culley D."/>
            <person name="Daum C."/>
            <person name="Ezra D."/>
            <person name="Gonzalez J."/>
            <person name="Henrissat B."/>
            <person name="Kuo A."/>
            <person name="Liang C."/>
            <person name="Lipzen A."/>
            <person name="Lutzoni F."/>
            <person name="Magnuson J."/>
            <person name="Mondo S."/>
            <person name="Nolan M."/>
            <person name="Ohm R."/>
            <person name="Pangilinan J."/>
            <person name="Park H.-J."/>
            <person name="Ramirez L."/>
            <person name="Alfaro M."/>
            <person name="Sun H."/>
            <person name="Tritt A."/>
            <person name="Yoshinaga Y."/>
            <person name="Zwiers L.-H."/>
            <person name="Turgeon B."/>
            <person name="Goodwin S."/>
            <person name="Spatafora J."/>
            <person name="Crous P."/>
            <person name="Grigoriev I."/>
        </authorList>
    </citation>
    <scope>NUCLEOTIDE SEQUENCE</scope>
    <source>
        <strain evidence="2">CBS 113979</strain>
    </source>
</reference>
<organism evidence="2 3">
    <name type="scientific">Aulographum hederae CBS 113979</name>
    <dbReference type="NCBI Taxonomy" id="1176131"/>
    <lineage>
        <taxon>Eukaryota</taxon>
        <taxon>Fungi</taxon>
        <taxon>Dikarya</taxon>
        <taxon>Ascomycota</taxon>
        <taxon>Pezizomycotina</taxon>
        <taxon>Dothideomycetes</taxon>
        <taxon>Pleosporomycetidae</taxon>
        <taxon>Aulographales</taxon>
        <taxon>Aulographaceae</taxon>
    </lineage>
</organism>
<sequence>MILLALFSPIMVLALFSSAIVLDGTWRNPLGFSQLGERRGNWVFLQRGKRDDSRPTD</sequence>
<protein>
    <submittedName>
        <fullName evidence="2">Uncharacterized protein</fullName>
    </submittedName>
</protein>
<dbReference type="EMBL" id="ML977145">
    <property type="protein sequence ID" value="KAF1989246.1"/>
    <property type="molecule type" value="Genomic_DNA"/>
</dbReference>
<feature type="chain" id="PRO_5026126987" evidence="1">
    <location>
        <begin position="20"/>
        <end position="57"/>
    </location>
</feature>
<feature type="signal peptide" evidence="1">
    <location>
        <begin position="1"/>
        <end position="19"/>
    </location>
</feature>
<evidence type="ECO:0000256" key="1">
    <source>
        <dbReference type="SAM" id="SignalP"/>
    </source>
</evidence>
<gene>
    <name evidence="2" type="ORF">K402DRAFT_390826</name>
</gene>
<dbReference type="AlphaFoldDB" id="A0A6G1H7Q3"/>
<evidence type="ECO:0000313" key="2">
    <source>
        <dbReference type="EMBL" id="KAF1989246.1"/>
    </source>
</evidence>
<name>A0A6G1H7Q3_9PEZI</name>
<keyword evidence="3" id="KW-1185">Reference proteome</keyword>
<evidence type="ECO:0000313" key="3">
    <source>
        <dbReference type="Proteomes" id="UP000800041"/>
    </source>
</evidence>